<dbReference type="Pfam" id="PF00173">
    <property type="entry name" value="Cyt-b5"/>
    <property type="match status" value="1"/>
</dbReference>
<sequence>MEASTPTCPATKLPMAADEAAEAHVWLIYKGQTYRVPMSFVQRHPNGAALIVPYANRDMTEPYDNAGHSKGAMRTLQKFASSALSVEEVQRIYAAQHETREQAVWNRCVRLGSLLSVAVVLGAVYVRYRQATARAVSVFTD</sequence>
<dbReference type="PROSITE" id="PS50255">
    <property type="entry name" value="CYTOCHROME_B5_2"/>
    <property type="match status" value="1"/>
</dbReference>
<reference evidence="2 3" key="1">
    <citation type="journal article" date="2015" name="PLoS Pathog.">
        <title>Leptomonas seymouri: Adaptations to the Dixenous Life Cycle Analyzed by Genome Sequencing, Transcriptome Profiling and Co-infection with Leishmania donovani.</title>
        <authorList>
            <person name="Kraeva N."/>
            <person name="Butenko A."/>
            <person name="Hlavacova J."/>
            <person name="Kostygov A."/>
            <person name="Myskova J."/>
            <person name="Grybchuk D."/>
            <person name="Lestinova T."/>
            <person name="Votypka J."/>
            <person name="Volf P."/>
            <person name="Opperdoes F."/>
            <person name="Flegontov P."/>
            <person name="Lukes J."/>
            <person name="Yurchenko V."/>
        </authorList>
    </citation>
    <scope>NUCLEOTIDE SEQUENCE [LARGE SCALE GENOMIC DNA]</scope>
    <source>
        <strain evidence="2 3">ATCC 30220</strain>
    </source>
</reference>
<evidence type="ECO:0000313" key="3">
    <source>
        <dbReference type="Proteomes" id="UP000038009"/>
    </source>
</evidence>
<dbReference type="VEuPathDB" id="TriTrypDB:Lsey_0168_0080"/>
<protein>
    <recommendedName>
        <fullName evidence="1">Cytochrome b5 heme-binding domain-containing protein</fullName>
    </recommendedName>
</protein>
<dbReference type="AlphaFoldDB" id="A0A0N1HX76"/>
<accession>A0A0N1HX76</accession>
<feature type="domain" description="Cytochrome b5 heme-binding" evidence="1">
    <location>
        <begin position="26"/>
        <end position="85"/>
    </location>
</feature>
<comment type="caution">
    <text evidence="2">The sequence shown here is derived from an EMBL/GenBank/DDBJ whole genome shotgun (WGS) entry which is preliminary data.</text>
</comment>
<evidence type="ECO:0000259" key="1">
    <source>
        <dbReference type="PROSITE" id="PS50255"/>
    </source>
</evidence>
<gene>
    <name evidence="2" type="ORF">ABL78_5179</name>
</gene>
<dbReference type="InterPro" id="IPR036400">
    <property type="entry name" value="Cyt_B5-like_heme/steroid_sf"/>
</dbReference>
<organism evidence="2 3">
    <name type="scientific">Leptomonas seymouri</name>
    <dbReference type="NCBI Taxonomy" id="5684"/>
    <lineage>
        <taxon>Eukaryota</taxon>
        <taxon>Discoba</taxon>
        <taxon>Euglenozoa</taxon>
        <taxon>Kinetoplastea</taxon>
        <taxon>Metakinetoplastina</taxon>
        <taxon>Trypanosomatida</taxon>
        <taxon>Trypanosomatidae</taxon>
        <taxon>Leishmaniinae</taxon>
        <taxon>Leptomonas</taxon>
    </lineage>
</organism>
<evidence type="ECO:0000313" key="2">
    <source>
        <dbReference type="EMBL" id="KPI85761.1"/>
    </source>
</evidence>
<name>A0A0N1HX76_LEPSE</name>
<proteinExistence type="predicted"/>
<dbReference type="SUPFAM" id="SSF55856">
    <property type="entry name" value="Cytochrome b5-like heme/steroid binding domain"/>
    <property type="match status" value="1"/>
</dbReference>
<dbReference type="InterPro" id="IPR001199">
    <property type="entry name" value="Cyt_B5-like_heme/steroid-bd"/>
</dbReference>
<dbReference type="Gene3D" id="3.10.120.10">
    <property type="entry name" value="Cytochrome b5-like heme/steroid binding domain"/>
    <property type="match status" value="1"/>
</dbReference>
<dbReference type="OrthoDB" id="260091at2759"/>
<keyword evidence="3" id="KW-1185">Reference proteome</keyword>
<dbReference type="EMBL" id="LJSK01000168">
    <property type="protein sequence ID" value="KPI85761.1"/>
    <property type="molecule type" value="Genomic_DNA"/>
</dbReference>
<dbReference type="Proteomes" id="UP000038009">
    <property type="component" value="Unassembled WGS sequence"/>
</dbReference>
<dbReference type="OMA" id="YRVPMSF"/>